<feature type="transmembrane region" description="Helical" evidence="2">
    <location>
        <begin position="16"/>
        <end position="37"/>
    </location>
</feature>
<dbReference type="EMBL" id="SSWX01000013">
    <property type="protein sequence ID" value="THJ32802.1"/>
    <property type="molecule type" value="Genomic_DNA"/>
</dbReference>
<evidence type="ECO:0000313" key="4">
    <source>
        <dbReference type="Proteomes" id="UP000306236"/>
    </source>
</evidence>
<evidence type="ECO:0000256" key="1">
    <source>
        <dbReference type="SAM" id="Coils"/>
    </source>
</evidence>
<keyword evidence="2" id="KW-0472">Membrane</keyword>
<protein>
    <submittedName>
        <fullName evidence="3">Uncharacterized protein</fullName>
    </submittedName>
</protein>
<name>A0A4V3YWV8_9BURK</name>
<evidence type="ECO:0000256" key="2">
    <source>
        <dbReference type="SAM" id="Phobius"/>
    </source>
</evidence>
<keyword evidence="1" id="KW-0175">Coiled coil</keyword>
<dbReference type="Proteomes" id="UP000306236">
    <property type="component" value="Unassembled WGS sequence"/>
</dbReference>
<keyword evidence="4" id="KW-1185">Reference proteome</keyword>
<keyword evidence="2" id="KW-0812">Transmembrane</keyword>
<accession>A0A4V3YWV8</accession>
<reference evidence="3 4" key="1">
    <citation type="submission" date="2019-04" db="EMBL/GenBank/DDBJ databases">
        <title>Lampropedia sp YIM MLB12 draf genome.</title>
        <authorList>
            <person name="Wang Y.-X."/>
        </authorList>
    </citation>
    <scope>NUCLEOTIDE SEQUENCE [LARGE SCALE GENOMIC DNA]</scope>
    <source>
        <strain evidence="3 4">YIM MLB12</strain>
    </source>
</reference>
<dbReference type="RefSeq" id="WP_136406712.1">
    <property type="nucleotide sequence ID" value="NZ_SSWX01000013.1"/>
</dbReference>
<dbReference type="AlphaFoldDB" id="A0A4V3YWV8"/>
<organism evidence="3 4">
    <name type="scientific">Lampropedia aestuarii</name>
    <dbReference type="NCBI Taxonomy" id="2562762"/>
    <lineage>
        <taxon>Bacteria</taxon>
        <taxon>Pseudomonadati</taxon>
        <taxon>Pseudomonadota</taxon>
        <taxon>Betaproteobacteria</taxon>
        <taxon>Burkholderiales</taxon>
        <taxon>Comamonadaceae</taxon>
        <taxon>Lampropedia</taxon>
    </lineage>
</organism>
<comment type="caution">
    <text evidence="3">The sequence shown here is derived from an EMBL/GenBank/DDBJ whole genome shotgun (WGS) entry which is preliminary data.</text>
</comment>
<gene>
    <name evidence="3" type="ORF">E8K88_10955</name>
</gene>
<keyword evidence="2" id="KW-1133">Transmembrane helix</keyword>
<feature type="coiled-coil region" evidence="1">
    <location>
        <begin position="45"/>
        <end position="72"/>
    </location>
</feature>
<sequence length="101" mass="11359">MTTNPEKKPWLDPKTFAAPLVGLIITCVWGLISMHFAMQQLNSVVTALRETVVELRTTVNEMSRNASESERKLALIEFRVGNIESQLGFLIAPTTSKRQQE</sequence>
<proteinExistence type="predicted"/>
<evidence type="ECO:0000313" key="3">
    <source>
        <dbReference type="EMBL" id="THJ32802.1"/>
    </source>
</evidence>